<evidence type="ECO:0000256" key="1">
    <source>
        <dbReference type="SAM" id="SignalP"/>
    </source>
</evidence>
<accession>A0A6M2DZN2</accession>
<sequence length="596" mass="67473">MHSKTFLFVFCIGFCYIDKGLCFTEILRNVKSTLFNNQGQQPNHPYQNYYAYSASQQSPQLNTNAYTFDIKQGPDNGVNEKEFTRSYYTNLEGNGNLYKNPGSYKSYYLYDLPNEDAVINAYVNNLENTEHKLKVQNYVQDNQNQNIKEAQDNLALVQNYANQGYVQDGFTYNKQGFTNSHNLQNQGLYKEKDLSVTGIDVTQAKLSEYTDNSEILKHPYANNYVYPKYATQQGFNSNQEVSGSGIQYAHQNWWQQGQNYAKPFVKPVTTSATNLNQNQVTGYQNYQYQGKASDVELLPATDVEVVKAELVQYDASPLYPAPNNGLGSLQYTARNIQEKIDNDENRANFNYIHKVSTPGCDYHQPVSNNQQNHYDASLVQASKTLVPEVKQNYAGYYPYQGQGQTNSFYHHQHVPTWNYFRQPQYMNPFLILCCSQPNFNKPGYNNEGYYYPRPDINFPTPQGNRPPPDVTPEVQTYLKTQNYNPGLNPYQQNPNNNYFNLLGQIANNGSEVQSDALPGLAKANLTESTLTSANYSNLDPTLIRSAAPAGVVKDFSSTSLPGFNTIRPSPLPIINADVSGTEKSVVGLNSGERYYI</sequence>
<evidence type="ECO:0000313" key="2">
    <source>
        <dbReference type="EMBL" id="NOV51836.1"/>
    </source>
</evidence>
<name>A0A6M2DZN2_XENCH</name>
<organism evidence="2">
    <name type="scientific">Xenopsylla cheopis</name>
    <name type="common">Oriental rat flea</name>
    <name type="synonym">Pulex cheopis</name>
    <dbReference type="NCBI Taxonomy" id="163159"/>
    <lineage>
        <taxon>Eukaryota</taxon>
        <taxon>Metazoa</taxon>
        <taxon>Ecdysozoa</taxon>
        <taxon>Arthropoda</taxon>
        <taxon>Hexapoda</taxon>
        <taxon>Insecta</taxon>
        <taxon>Pterygota</taxon>
        <taxon>Neoptera</taxon>
        <taxon>Endopterygota</taxon>
        <taxon>Siphonaptera</taxon>
        <taxon>Pulicidae</taxon>
        <taxon>Xenopsyllinae</taxon>
        <taxon>Xenopsylla</taxon>
    </lineage>
</organism>
<feature type="chain" id="PRO_5026702376" evidence="1">
    <location>
        <begin position="23"/>
        <end position="596"/>
    </location>
</feature>
<feature type="signal peptide" evidence="1">
    <location>
        <begin position="1"/>
        <end position="22"/>
    </location>
</feature>
<reference evidence="2" key="1">
    <citation type="submission" date="2020-03" db="EMBL/GenBank/DDBJ databases">
        <title>Transcriptomic Profiling of the Digestive Tract of the Rat Flea, Xenopsylla cheopis, Following Blood Feeding and Infection with Yersinia pestis.</title>
        <authorList>
            <person name="Bland D.M."/>
            <person name="Martens C.A."/>
            <person name="Virtaneva K."/>
            <person name="Kanakabandi K."/>
            <person name="Long D."/>
            <person name="Rosenke R."/>
            <person name="Saturday G.A."/>
            <person name="Hoyt F.H."/>
            <person name="Bruno D.P."/>
            <person name="Ribeiro J.M.C."/>
            <person name="Hinnebusch J."/>
        </authorList>
    </citation>
    <scope>NUCLEOTIDE SEQUENCE</scope>
</reference>
<protein>
    <submittedName>
        <fullName evidence="2">Putative serine/threonine-protein kinase clka</fullName>
    </submittedName>
</protein>
<keyword evidence="2" id="KW-0808">Transferase</keyword>
<proteinExistence type="predicted"/>
<keyword evidence="2" id="KW-0418">Kinase</keyword>
<dbReference type="AlphaFoldDB" id="A0A6M2DZN2"/>
<dbReference type="EMBL" id="GIIL01008110">
    <property type="protein sequence ID" value="NOV51836.1"/>
    <property type="molecule type" value="Transcribed_RNA"/>
</dbReference>
<keyword evidence="1" id="KW-0732">Signal</keyword>
<dbReference type="GO" id="GO:0016301">
    <property type="term" value="F:kinase activity"/>
    <property type="evidence" value="ECO:0007669"/>
    <property type="project" value="UniProtKB-KW"/>
</dbReference>